<dbReference type="CDD" id="cd03561">
    <property type="entry name" value="VHS"/>
    <property type="match status" value="1"/>
</dbReference>
<name>A0A0K9NM59_ZOSMR</name>
<dbReference type="PANTHER" id="PTHR45898:SF3">
    <property type="entry name" value="TOM1-LIKE PROTEIN 5"/>
    <property type="match status" value="1"/>
</dbReference>
<dbReference type="SUPFAM" id="SSF89009">
    <property type="entry name" value="GAT-like domain"/>
    <property type="match status" value="1"/>
</dbReference>
<dbReference type="InterPro" id="IPR004152">
    <property type="entry name" value="GAT_dom"/>
</dbReference>
<feature type="compositionally biased region" description="Pro residues" evidence="6">
    <location>
        <begin position="403"/>
        <end position="415"/>
    </location>
</feature>
<dbReference type="PROSITE" id="PS50909">
    <property type="entry name" value="GAT"/>
    <property type="match status" value="1"/>
</dbReference>
<feature type="region of interest" description="Disordered" evidence="6">
    <location>
        <begin position="165"/>
        <end position="187"/>
    </location>
</feature>
<keyword evidence="10" id="KW-1185">Reference proteome</keyword>
<feature type="domain" description="VHS" evidence="7">
    <location>
        <begin position="20"/>
        <end position="149"/>
    </location>
</feature>
<evidence type="ECO:0000256" key="4">
    <source>
        <dbReference type="ARBA" id="ARBA00022927"/>
    </source>
</evidence>
<evidence type="ECO:0000256" key="5">
    <source>
        <dbReference type="ARBA" id="ARBA00023136"/>
    </source>
</evidence>
<feature type="compositionally biased region" description="Polar residues" evidence="6">
    <location>
        <begin position="386"/>
        <end position="401"/>
    </location>
</feature>
<evidence type="ECO:0000259" key="8">
    <source>
        <dbReference type="PROSITE" id="PS50909"/>
    </source>
</evidence>
<evidence type="ECO:0000256" key="1">
    <source>
        <dbReference type="ARBA" id="ARBA00004170"/>
    </source>
</evidence>
<dbReference type="InterPro" id="IPR002014">
    <property type="entry name" value="VHS_dom"/>
</dbReference>
<dbReference type="GO" id="GO:0043130">
    <property type="term" value="F:ubiquitin binding"/>
    <property type="evidence" value="ECO:0007669"/>
    <property type="project" value="InterPro"/>
</dbReference>
<protein>
    <submittedName>
        <fullName evidence="9">Class E vacuolar protein-sorting machinery protein HSE1</fullName>
    </submittedName>
</protein>
<keyword evidence="4" id="KW-0653">Protein transport</keyword>
<evidence type="ECO:0000256" key="2">
    <source>
        <dbReference type="ARBA" id="ARBA00007708"/>
    </source>
</evidence>
<feature type="compositionally biased region" description="Polar residues" evidence="6">
    <location>
        <begin position="177"/>
        <end position="187"/>
    </location>
</feature>
<keyword evidence="5" id="KW-0472">Membrane</keyword>
<dbReference type="InterPro" id="IPR044836">
    <property type="entry name" value="TOL_plant"/>
</dbReference>
<comment type="caution">
    <text evidence="9">The sequence shown here is derived from an EMBL/GenBank/DDBJ whole genome shotgun (WGS) entry which is preliminary data.</text>
</comment>
<dbReference type="GO" id="GO:0016020">
    <property type="term" value="C:membrane"/>
    <property type="evidence" value="ECO:0007669"/>
    <property type="project" value="UniProtKB-SubCell"/>
</dbReference>
<dbReference type="Pfam" id="PF00790">
    <property type="entry name" value="VHS"/>
    <property type="match status" value="1"/>
</dbReference>
<keyword evidence="3" id="KW-0813">Transport</keyword>
<dbReference type="GO" id="GO:0043328">
    <property type="term" value="P:protein transport to vacuole involved in ubiquitin-dependent protein catabolic process via the multivesicular body sorting pathway"/>
    <property type="evidence" value="ECO:0007669"/>
    <property type="project" value="InterPro"/>
</dbReference>
<reference evidence="10" key="1">
    <citation type="journal article" date="2016" name="Nature">
        <title>The genome of the seagrass Zostera marina reveals angiosperm adaptation to the sea.</title>
        <authorList>
            <person name="Olsen J.L."/>
            <person name="Rouze P."/>
            <person name="Verhelst B."/>
            <person name="Lin Y.-C."/>
            <person name="Bayer T."/>
            <person name="Collen J."/>
            <person name="Dattolo E."/>
            <person name="De Paoli E."/>
            <person name="Dittami S."/>
            <person name="Maumus F."/>
            <person name="Michel G."/>
            <person name="Kersting A."/>
            <person name="Lauritano C."/>
            <person name="Lohaus R."/>
            <person name="Toepel M."/>
            <person name="Tonon T."/>
            <person name="Vanneste K."/>
            <person name="Amirebrahimi M."/>
            <person name="Brakel J."/>
            <person name="Bostroem C."/>
            <person name="Chovatia M."/>
            <person name="Grimwood J."/>
            <person name="Jenkins J.W."/>
            <person name="Jueterbock A."/>
            <person name="Mraz A."/>
            <person name="Stam W.T."/>
            <person name="Tice H."/>
            <person name="Bornberg-Bauer E."/>
            <person name="Green P.J."/>
            <person name="Pearson G.A."/>
            <person name="Procaccini G."/>
            <person name="Duarte C.M."/>
            <person name="Schmutz J."/>
            <person name="Reusch T.B.H."/>
            <person name="Van de Peer Y."/>
        </authorList>
    </citation>
    <scope>NUCLEOTIDE SEQUENCE [LARGE SCALE GENOMIC DNA]</scope>
    <source>
        <strain evidence="10">cv. Finnish</strain>
    </source>
</reference>
<feature type="region of interest" description="Disordered" evidence="6">
    <location>
        <begin position="377"/>
        <end position="472"/>
    </location>
</feature>
<comment type="subcellular location">
    <subcellularLocation>
        <location evidence="1">Membrane</location>
        <topology evidence="1">Peripheral membrane protein</topology>
    </subcellularLocation>
</comment>
<gene>
    <name evidence="9" type="ORF">ZOSMA_83G00560</name>
</gene>
<dbReference type="SUPFAM" id="SSF48464">
    <property type="entry name" value="ENTH/VHS domain"/>
    <property type="match status" value="1"/>
</dbReference>
<dbReference type="PROSITE" id="PS50179">
    <property type="entry name" value="VHS"/>
    <property type="match status" value="1"/>
</dbReference>
<dbReference type="GO" id="GO:0005737">
    <property type="term" value="C:cytoplasm"/>
    <property type="evidence" value="ECO:0007669"/>
    <property type="project" value="UniProtKB-ARBA"/>
</dbReference>
<dbReference type="AlphaFoldDB" id="A0A0K9NM59"/>
<evidence type="ECO:0000313" key="10">
    <source>
        <dbReference type="Proteomes" id="UP000036987"/>
    </source>
</evidence>
<dbReference type="Proteomes" id="UP000036987">
    <property type="component" value="Unassembled WGS sequence"/>
</dbReference>
<dbReference type="GO" id="GO:0035091">
    <property type="term" value="F:phosphatidylinositol binding"/>
    <property type="evidence" value="ECO:0007669"/>
    <property type="project" value="InterPro"/>
</dbReference>
<dbReference type="SMART" id="SM00288">
    <property type="entry name" value="VHS"/>
    <property type="match status" value="1"/>
</dbReference>
<comment type="similarity">
    <text evidence="2">Belongs to the TOM1 family.</text>
</comment>
<feature type="compositionally biased region" description="Low complexity" evidence="6">
    <location>
        <begin position="439"/>
        <end position="458"/>
    </location>
</feature>
<feature type="compositionally biased region" description="Basic and acidic residues" evidence="6">
    <location>
        <begin position="416"/>
        <end position="430"/>
    </location>
</feature>
<accession>A0A0K9NM59</accession>
<sequence>MIKLPFKPKGSMASELVNVATNEKLKEVDWTKHIEVCELVARNHSQGNDVIRSIKKRLRNKNPNVQLFSVMLLEMLLNNCGEYIHKQMIDNELLPILTKIVKNKNELPVRERIFLLLDAAQTSVGGASGKFPQYYAAYYDLVSKGVQFPRASHIVPANLLSGSVQSNNLHSQENDSTKNTGVTQQQSTQAIPDSSIILKATNVLEILRDVLNALDAKHPEGASDEFTLDLVEQCSFQKQRVMHLIMTSRDENVVFQAIELNEQLHMVLAKHDALLSTQSVSGATFINHVETDEEEDLDRLLHRIRKGKACVEDYSDISPVSFKTNQRENPRWATTARPLCIEPLGSNGPPPVTEVPPCSLMSNQRVKPRWVSARPLSIEPLDSNDSDTTPAVTAPIQRQSNPIEPPLISIPPPPTKHTEREKFFKEKHVDGNSSLAAHLRGLSLDSRGGSSSQSGSGSTDFSDRDPSVLRDW</sequence>
<evidence type="ECO:0000313" key="9">
    <source>
        <dbReference type="EMBL" id="KMZ57678.1"/>
    </source>
</evidence>
<dbReference type="OMA" id="KLSEMDW"/>
<evidence type="ECO:0000256" key="3">
    <source>
        <dbReference type="ARBA" id="ARBA00022448"/>
    </source>
</evidence>
<organism evidence="9 10">
    <name type="scientific">Zostera marina</name>
    <name type="common">Eelgrass</name>
    <dbReference type="NCBI Taxonomy" id="29655"/>
    <lineage>
        <taxon>Eukaryota</taxon>
        <taxon>Viridiplantae</taxon>
        <taxon>Streptophyta</taxon>
        <taxon>Embryophyta</taxon>
        <taxon>Tracheophyta</taxon>
        <taxon>Spermatophyta</taxon>
        <taxon>Magnoliopsida</taxon>
        <taxon>Liliopsida</taxon>
        <taxon>Zosteraceae</taxon>
        <taxon>Zostera</taxon>
    </lineage>
</organism>
<dbReference type="InterPro" id="IPR038425">
    <property type="entry name" value="GAT_sf"/>
</dbReference>
<dbReference type="CDD" id="cd14231">
    <property type="entry name" value="GAT_GGA-like_plant"/>
    <property type="match status" value="1"/>
</dbReference>
<dbReference type="Pfam" id="PF03127">
    <property type="entry name" value="GAT"/>
    <property type="match status" value="1"/>
</dbReference>
<dbReference type="PANTHER" id="PTHR45898">
    <property type="entry name" value="TOM1-LIKE PROTEIN"/>
    <property type="match status" value="1"/>
</dbReference>
<dbReference type="EMBL" id="LFYR01002038">
    <property type="protein sequence ID" value="KMZ57678.1"/>
    <property type="molecule type" value="Genomic_DNA"/>
</dbReference>
<evidence type="ECO:0000259" key="7">
    <source>
        <dbReference type="PROSITE" id="PS50179"/>
    </source>
</evidence>
<dbReference type="Gene3D" id="1.25.40.90">
    <property type="match status" value="1"/>
</dbReference>
<dbReference type="Gene3D" id="1.20.58.160">
    <property type="match status" value="1"/>
</dbReference>
<proteinExistence type="inferred from homology"/>
<dbReference type="InterPro" id="IPR008942">
    <property type="entry name" value="ENTH_VHS"/>
</dbReference>
<dbReference type="OrthoDB" id="2018246at2759"/>
<feature type="domain" description="GAT" evidence="8">
    <location>
        <begin position="188"/>
        <end position="276"/>
    </location>
</feature>
<feature type="compositionally biased region" description="Basic and acidic residues" evidence="6">
    <location>
        <begin position="461"/>
        <end position="472"/>
    </location>
</feature>
<evidence type="ECO:0000256" key="6">
    <source>
        <dbReference type="SAM" id="MobiDB-lite"/>
    </source>
</evidence>